<evidence type="ECO:0000313" key="2">
    <source>
        <dbReference type="EMBL" id="RBW71161.1"/>
    </source>
</evidence>
<dbReference type="PRINTS" id="PR00996">
    <property type="entry name" value="CHERMTFRASE"/>
</dbReference>
<keyword evidence="2" id="KW-0489">Methyltransferase</keyword>
<dbReference type="InterPro" id="IPR000780">
    <property type="entry name" value="CheR_MeTrfase"/>
</dbReference>
<dbReference type="Pfam" id="PF01739">
    <property type="entry name" value="CheR"/>
    <property type="match status" value="1"/>
</dbReference>
<dbReference type="SMART" id="SM00138">
    <property type="entry name" value="MeTrc"/>
    <property type="match status" value="1"/>
</dbReference>
<dbReference type="GO" id="GO:0008757">
    <property type="term" value="F:S-adenosylmethionine-dependent methyltransferase activity"/>
    <property type="evidence" value="ECO:0007669"/>
    <property type="project" value="InterPro"/>
</dbReference>
<sequence>MINNESKANLERIEIELLLEGVYRYYGFDFRNYAFSFIKRRIFQLLQKESLTSVSALQEQILYNPNMMKKLFHAFSINVTEMFRDPSFFKTLRIKVIPLLKDQPIIRIWHIGCSTGEEVYSMAILLYEEGVLDQAQIYATDINGTVLEKAKLGAFPIESMQHYTKNYHLSGGKQAFSEYYTAKNNEVVFHSFLKKNIVFAQHNAALDHSINEFHIIICRNVLIYFNKQLQNEVQKLIYESLSPLGFLGLGKREEVRFTSYGNCYKVYDSAEKWYRKIQ</sequence>
<dbReference type="AlphaFoldDB" id="A0A366Y4N4"/>
<dbReference type="EMBL" id="QOCW01000002">
    <property type="protein sequence ID" value="RBW71161.1"/>
    <property type="molecule type" value="Genomic_DNA"/>
</dbReference>
<protein>
    <submittedName>
        <fullName evidence="2">Protein-glutamate O-methyltransferase CheR</fullName>
    </submittedName>
</protein>
<keyword evidence="2" id="KW-0808">Transferase</keyword>
<organism evidence="2 3">
    <name type="scientific">Bacillus taeanensis</name>
    <dbReference type="NCBI Taxonomy" id="273032"/>
    <lineage>
        <taxon>Bacteria</taxon>
        <taxon>Bacillati</taxon>
        <taxon>Bacillota</taxon>
        <taxon>Bacilli</taxon>
        <taxon>Bacillales</taxon>
        <taxon>Bacillaceae</taxon>
        <taxon>Bacillus</taxon>
    </lineage>
</organism>
<dbReference type="PANTHER" id="PTHR24422">
    <property type="entry name" value="CHEMOTAXIS PROTEIN METHYLTRANSFERASE"/>
    <property type="match status" value="1"/>
</dbReference>
<dbReference type="InterPro" id="IPR022641">
    <property type="entry name" value="CheR_N"/>
</dbReference>
<dbReference type="GO" id="GO:0032259">
    <property type="term" value="P:methylation"/>
    <property type="evidence" value="ECO:0007669"/>
    <property type="project" value="UniProtKB-KW"/>
</dbReference>
<dbReference type="PANTHER" id="PTHR24422:SF8">
    <property type="entry name" value="CHEMOTAXIS PROTEIN"/>
    <property type="match status" value="1"/>
</dbReference>
<comment type="caution">
    <text evidence="2">The sequence shown here is derived from an EMBL/GenBank/DDBJ whole genome shotgun (WGS) entry which is preliminary data.</text>
</comment>
<gene>
    <name evidence="2" type="ORF">DS031_02725</name>
</gene>
<dbReference type="SUPFAM" id="SSF53335">
    <property type="entry name" value="S-adenosyl-L-methionine-dependent methyltransferases"/>
    <property type="match status" value="1"/>
</dbReference>
<dbReference type="InterPro" id="IPR029063">
    <property type="entry name" value="SAM-dependent_MTases_sf"/>
</dbReference>
<dbReference type="SUPFAM" id="SSF47757">
    <property type="entry name" value="Chemotaxis receptor methyltransferase CheR, N-terminal domain"/>
    <property type="match status" value="1"/>
</dbReference>
<evidence type="ECO:0000313" key="3">
    <source>
        <dbReference type="Proteomes" id="UP000253314"/>
    </source>
</evidence>
<dbReference type="OrthoDB" id="9816309at2"/>
<feature type="domain" description="CheR-type methyltransferase" evidence="1">
    <location>
        <begin position="3"/>
        <end position="255"/>
    </location>
</feature>
<dbReference type="InterPro" id="IPR050903">
    <property type="entry name" value="Bact_Chemotaxis_MeTrfase"/>
</dbReference>
<keyword evidence="3" id="KW-1185">Reference proteome</keyword>
<dbReference type="PROSITE" id="PS50123">
    <property type="entry name" value="CHER"/>
    <property type="match status" value="1"/>
</dbReference>
<dbReference type="Proteomes" id="UP000253314">
    <property type="component" value="Unassembled WGS sequence"/>
</dbReference>
<dbReference type="InterPro" id="IPR022642">
    <property type="entry name" value="CheR_C"/>
</dbReference>
<accession>A0A366Y4N4</accession>
<proteinExistence type="predicted"/>
<reference evidence="2 3" key="1">
    <citation type="submission" date="2018-07" db="EMBL/GenBank/DDBJ databases">
        <title>Lottiidibacillus patelloidae gen. nov., sp. nov., isolated from the intestinal tract of a marine limpet and the reclassification of B. taeanensis BH030017T, B. algicola KMM 3737T and B. hwajinpoensis SW-72T as genus Lottiidibacillus.</title>
        <authorList>
            <person name="Liu R."/>
            <person name="Huang Z."/>
        </authorList>
    </citation>
    <scope>NUCLEOTIDE SEQUENCE [LARGE SCALE GENOMIC DNA]</scope>
    <source>
        <strain evidence="2 3">BH030017</strain>
    </source>
</reference>
<dbReference type="Pfam" id="PF03705">
    <property type="entry name" value="CheR_N"/>
    <property type="match status" value="1"/>
</dbReference>
<evidence type="ECO:0000259" key="1">
    <source>
        <dbReference type="PROSITE" id="PS50123"/>
    </source>
</evidence>
<dbReference type="Gene3D" id="3.40.50.150">
    <property type="entry name" value="Vaccinia Virus protein VP39"/>
    <property type="match status" value="1"/>
</dbReference>
<name>A0A366Y4N4_9BACI</name>